<proteinExistence type="predicted"/>
<protein>
    <submittedName>
        <fullName evidence="1">Uncharacterized protein</fullName>
    </submittedName>
</protein>
<gene>
    <name evidence="1" type="ORF">mv_L1111</name>
</gene>
<name>H2EFP8_9VIRU</name>
<dbReference type="EMBL" id="JN885999">
    <property type="protein sequence ID" value="AEX63313.1"/>
    <property type="molecule type" value="Genomic_DNA"/>
</dbReference>
<reference evidence="1" key="1">
    <citation type="submission" date="2011-10" db="EMBL/GenBank/DDBJ databases">
        <title>Provirophages and transpovirons: unique mobilome of giant viruses.</title>
        <authorList>
            <person name="Desnues C."/>
            <person name="LaScola B."/>
            <person name="Yutin N."/>
            <person name="Fournous G."/>
            <person name="Koonin E."/>
            <person name="Raoult D."/>
        </authorList>
    </citation>
    <scope>NUCLEOTIDE SEQUENCE</scope>
    <source>
        <strain evidence="1">Mv13-mv</strain>
    </source>
</reference>
<sequence>MENKTCPKIINQVADFLKENNHKCVKIQPDVKKSYKLSWCMKDVCVNNPNKSTITNIKNKTPLIMRQLCKFLENKDHECCMIMGMNNHKFKWCMQDVCKDKLMYEDMERRQAQEDAFVEKLQNEGHTCIYIMESYPSQTGWCGQKICVNTTRK</sequence>
<organism evidence="1">
    <name type="scientific">Moumouvirus sp. 'Monve'</name>
    <dbReference type="NCBI Taxonomy" id="1128131"/>
    <lineage>
        <taxon>Viruses</taxon>
        <taxon>Varidnaviria</taxon>
        <taxon>Bamfordvirae</taxon>
        <taxon>Nucleocytoviricota</taxon>
        <taxon>Megaviricetes</taxon>
        <taxon>Imitervirales</taxon>
        <taxon>Mimiviridae</taxon>
        <taxon>Megamimivirinae</taxon>
        <taxon>Moumouvirus</taxon>
    </lineage>
</organism>
<evidence type="ECO:0000313" key="1">
    <source>
        <dbReference type="EMBL" id="AEX63313.1"/>
    </source>
</evidence>
<accession>H2EFP8</accession>